<dbReference type="Proteomes" id="UP000322025">
    <property type="component" value="Unassembled WGS sequence"/>
</dbReference>
<dbReference type="PANTHER" id="PTHR43235:SF1">
    <property type="entry name" value="GLUTAMINE AMIDOTRANSFERASE PB2B2.05-RELATED"/>
    <property type="match status" value="1"/>
</dbReference>
<comment type="caution">
    <text evidence="1">The sequence shown here is derived from an EMBL/GenBank/DDBJ whole genome shotgun (WGS) entry which is preliminary data.</text>
</comment>
<dbReference type="OrthoDB" id="9813383at2"/>
<reference evidence="1" key="1">
    <citation type="submission" date="2019-07" db="EMBL/GenBank/DDBJ databases">
        <authorList>
            <person name="Wongkuna S."/>
            <person name="Scaria J."/>
        </authorList>
    </citation>
    <scope>NUCLEOTIDE SEQUENCE [LARGE SCALE GENOMIC DNA]</scope>
    <source>
        <strain evidence="1">SW178</strain>
    </source>
</reference>
<keyword evidence="1" id="KW-0378">Hydrolase</keyword>
<dbReference type="GO" id="GO:0016811">
    <property type="term" value="F:hydrolase activity, acting on carbon-nitrogen (but not peptide) bonds, in linear amides"/>
    <property type="evidence" value="ECO:0007669"/>
    <property type="project" value="InterPro"/>
</dbReference>
<dbReference type="InterPro" id="IPR044668">
    <property type="entry name" value="PuuD-like"/>
</dbReference>
<dbReference type="InterPro" id="IPR029062">
    <property type="entry name" value="Class_I_gatase-like"/>
</dbReference>
<sequence length="243" mass="27373">MEPKIGIVVCGFTQNRQFVTNPYIQSIRYAKGLPLVLPIVRSDRLLDEYTGLCDGFLFCGGDDITPLLFGEEPRKGNGKTNVTVDLFQIRLMKRVLNSRKPVFAICRGMQVMSVACGGTIWQDLSLIPGKTIDHMQQTTARGEVSHRIRTEENSRLRKYIGSCLFVNSFHHQAVNSPGKDVFVSARAQDDTIEAVEISSHPFAIGVQWHPECMYRTSPEMRGLFHEFVFHSLINEKDSGHTSL</sequence>
<dbReference type="RefSeq" id="WP_087151611.1">
    <property type="nucleotide sequence ID" value="NZ_VMSO01000006.1"/>
</dbReference>
<name>A0A5M9HYL3_9FIRM</name>
<evidence type="ECO:0000313" key="2">
    <source>
        <dbReference type="Proteomes" id="UP000322025"/>
    </source>
</evidence>
<protein>
    <submittedName>
        <fullName evidence="1">Gamma-glutamyl-gamma-aminobutyrate hydrolase family protein</fullName>
    </submittedName>
</protein>
<dbReference type="PANTHER" id="PTHR43235">
    <property type="entry name" value="GLUTAMINE AMIDOTRANSFERASE PB2B2.05-RELATED"/>
    <property type="match status" value="1"/>
</dbReference>
<dbReference type="Gene3D" id="3.40.50.880">
    <property type="match status" value="1"/>
</dbReference>
<dbReference type="PROSITE" id="PS51273">
    <property type="entry name" value="GATASE_TYPE_1"/>
    <property type="match status" value="1"/>
</dbReference>
<accession>A0A5M9HYL3</accession>
<dbReference type="InterPro" id="IPR011697">
    <property type="entry name" value="Peptidase_C26"/>
</dbReference>
<dbReference type="GO" id="GO:0005829">
    <property type="term" value="C:cytosol"/>
    <property type="evidence" value="ECO:0007669"/>
    <property type="project" value="TreeGrafter"/>
</dbReference>
<evidence type="ECO:0000313" key="1">
    <source>
        <dbReference type="EMBL" id="KAA8501723.1"/>
    </source>
</evidence>
<organism evidence="1 2">
    <name type="scientific">Mediterraneibacter catenae</name>
    <dbReference type="NCBI Taxonomy" id="2594882"/>
    <lineage>
        <taxon>Bacteria</taxon>
        <taxon>Bacillati</taxon>
        <taxon>Bacillota</taxon>
        <taxon>Clostridia</taxon>
        <taxon>Lachnospirales</taxon>
        <taxon>Lachnospiraceae</taxon>
        <taxon>Mediterraneibacter</taxon>
    </lineage>
</organism>
<keyword evidence="2" id="KW-1185">Reference proteome</keyword>
<dbReference type="CDD" id="cd01745">
    <property type="entry name" value="GATase1_2"/>
    <property type="match status" value="1"/>
</dbReference>
<dbReference type="SUPFAM" id="SSF52317">
    <property type="entry name" value="Class I glutamine amidotransferase-like"/>
    <property type="match status" value="1"/>
</dbReference>
<dbReference type="Pfam" id="PF07722">
    <property type="entry name" value="Peptidase_C26"/>
    <property type="match status" value="1"/>
</dbReference>
<dbReference type="AlphaFoldDB" id="A0A5M9HYL3"/>
<proteinExistence type="predicted"/>
<gene>
    <name evidence="1" type="ORF">FNY66_06020</name>
</gene>
<dbReference type="EMBL" id="VMSO01000006">
    <property type="protein sequence ID" value="KAA8501723.1"/>
    <property type="molecule type" value="Genomic_DNA"/>
</dbReference>